<feature type="active site" description="Proton donor" evidence="2">
    <location>
        <position position="75"/>
    </location>
</feature>
<proteinExistence type="predicted"/>
<sequence>MLTPERTGRRWRDYLMGFARQAATMSKDSTKVGAAAFGDVRQILETGFNGLPRGVDDLPERMERPAKYLWTGHAEENLVAHAARPRLAGSTVYVTHFCCSRCARMLINAGVARVVVGDGSTSMPAEEFEAAAVMFREAGVEIEEMRDAA</sequence>
<feature type="binding site" evidence="3">
    <location>
        <position position="102"/>
    </location>
    <ligand>
        <name>Zn(2+)</name>
        <dbReference type="ChEBI" id="CHEBI:29105"/>
        <note>catalytic</note>
    </ligand>
</feature>
<gene>
    <name evidence="5" type="ORF">K9D25_02760</name>
</gene>
<evidence type="ECO:0000259" key="4">
    <source>
        <dbReference type="PROSITE" id="PS51747"/>
    </source>
</evidence>
<evidence type="ECO:0000256" key="1">
    <source>
        <dbReference type="ARBA" id="ARBA00022801"/>
    </source>
</evidence>
<feature type="binding site" evidence="3">
    <location>
        <position position="99"/>
    </location>
    <ligand>
        <name>Zn(2+)</name>
        <dbReference type="ChEBI" id="CHEBI:29105"/>
        <note>catalytic</note>
    </ligand>
</feature>
<dbReference type="GO" id="GO:0006220">
    <property type="term" value="P:pyrimidine nucleotide metabolic process"/>
    <property type="evidence" value="ECO:0007669"/>
    <property type="project" value="InterPro"/>
</dbReference>
<evidence type="ECO:0000313" key="6">
    <source>
        <dbReference type="Proteomes" id="UP000831684"/>
    </source>
</evidence>
<keyword evidence="3" id="KW-0479">Metal-binding</keyword>
<dbReference type="InterPro" id="IPR015517">
    <property type="entry name" value="dCMP_deaminase-rel"/>
</dbReference>
<dbReference type="SUPFAM" id="SSF53927">
    <property type="entry name" value="Cytidine deaminase-like"/>
    <property type="match status" value="1"/>
</dbReference>
<name>A0A9E7D770_9HYPH</name>
<comment type="cofactor">
    <cofactor evidence="3">
        <name>Zn(2+)</name>
        <dbReference type="ChEBI" id="CHEBI:29105"/>
    </cofactor>
</comment>
<dbReference type="InterPro" id="IPR016193">
    <property type="entry name" value="Cytidine_deaminase-like"/>
</dbReference>
<dbReference type="PANTHER" id="PTHR11086">
    <property type="entry name" value="DEOXYCYTIDYLATE DEAMINASE-RELATED"/>
    <property type="match status" value="1"/>
</dbReference>
<dbReference type="EMBL" id="CP083239">
    <property type="protein sequence ID" value="UOK71661.1"/>
    <property type="molecule type" value="Genomic_DNA"/>
</dbReference>
<dbReference type="Gene3D" id="3.40.140.10">
    <property type="entry name" value="Cytidine Deaminase, domain 2"/>
    <property type="match status" value="1"/>
</dbReference>
<dbReference type="PIRSF" id="PIRSF006019">
    <property type="entry name" value="dCMP_deaminase"/>
    <property type="match status" value="1"/>
</dbReference>
<keyword evidence="3" id="KW-0862">Zinc</keyword>
<dbReference type="GO" id="GO:0004132">
    <property type="term" value="F:dCMP deaminase activity"/>
    <property type="evidence" value="ECO:0007669"/>
    <property type="project" value="InterPro"/>
</dbReference>
<evidence type="ECO:0000313" key="5">
    <source>
        <dbReference type="EMBL" id="UOK71661.1"/>
    </source>
</evidence>
<dbReference type="PROSITE" id="PS51747">
    <property type="entry name" value="CYT_DCMP_DEAMINASES_2"/>
    <property type="match status" value="1"/>
</dbReference>
<protein>
    <submittedName>
        <fullName evidence="5">Deaminase</fullName>
    </submittedName>
</protein>
<accession>A0A9E7D770</accession>
<dbReference type="Pfam" id="PF00383">
    <property type="entry name" value="dCMP_cyt_deam_1"/>
    <property type="match status" value="1"/>
</dbReference>
<dbReference type="InterPro" id="IPR002125">
    <property type="entry name" value="CMP_dCMP_dom"/>
</dbReference>
<evidence type="ECO:0000256" key="2">
    <source>
        <dbReference type="PIRSR" id="PIRSR006019-1"/>
    </source>
</evidence>
<dbReference type="RefSeq" id="WP_244379018.1">
    <property type="nucleotide sequence ID" value="NZ_CP083239.1"/>
</dbReference>
<dbReference type="GO" id="GO:0008270">
    <property type="term" value="F:zinc ion binding"/>
    <property type="evidence" value="ECO:0007669"/>
    <property type="project" value="InterPro"/>
</dbReference>
<evidence type="ECO:0000256" key="3">
    <source>
        <dbReference type="PIRSR" id="PIRSR006019-2"/>
    </source>
</evidence>
<organism evidence="5 6">
    <name type="scientific">Ancylobacter polymorphus</name>
    <dbReference type="NCBI Taxonomy" id="223390"/>
    <lineage>
        <taxon>Bacteria</taxon>
        <taxon>Pseudomonadati</taxon>
        <taxon>Pseudomonadota</taxon>
        <taxon>Alphaproteobacteria</taxon>
        <taxon>Hyphomicrobiales</taxon>
        <taxon>Xanthobacteraceae</taxon>
        <taxon>Ancylobacter</taxon>
    </lineage>
</organism>
<keyword evidence="1" id="KW-0378">Hydrolase</keyword>
<dbReference type="Proteomes" id="UP000831684">
    <property type="component" value="Chromosome"/>
</dbReference>
<dbReference type="GO" id="GO:0005737">
    <property type="term" value="C:cytoplasm"/>
    <property type="evidence" value="ECO:0007669"/>
    <property type="project" value="TreeGrafter"/>
</dbReference>
<feature type="binding site" evidence="3">
    <location>
        <position position="73"/>
    </location>
    <ligand>
        <name>Zn(2+)</name>
        <dbReference type="ChEBI" id="CHEBI:29105"/>
        <note>catalytic</note>
    </ligand>
</feature>
<dbReference type="KEGG" id="apol:K9D25_02760"/>
<dbReference type="PANTHER" id="PTHR11086:SF18">
    <property type="entry name" value="DEOXYCYTIDYLATE DEAMINASE"/>
    <property type="match status" value="1"/>
</dbReference>
<dbReference type="AlphaFoldDB" id="A0A9E7D770"/>
<reference evidence="5" key="1">
    <citation type="submission" date="2021-09" db="EMBL/GenBank/DDBJ databases">
        <title>Network and meta-omics reveal the key degrader and cooperation patterns in an efficient 1,4-dioxane-degrading microbial community.</title>
        <authorList>
            <person name="Dai C."/>
        </authorList>
    </citation>
    <scope>NUCLEOTIDE SEQUENCE</scope>
    <source>
        <strain evidence="5">ZM13</strain>
    </source>
</reference>
<feature type="domain" description="CMP/dCMP-type deaminase" evidence="4">
    <location>
        <begin position="10"/>
        <end position="149"/>
    </location>
</feature>
<dbReference type="InterPro" id="IPR016473">
    <property type="entry name" value="dCMP_deaminase"/>
</dbReference>